<dbReference type="GO" id="GO:0006508">
    <property type="term" value="P:proteolysis"/>
    <property type="evidence" value="ECO:0007669"/>
    <property type="project" value="UniProtKB-KW"/>
</dbReference>
<comment type="similarity">
    <text evidence="1">Belongs to the peptidase S1C family.</text>
</comment>
<dbReference type="KEGG" id="pnd:Pla175_35520"/>
<evidence type="ECO:0000256" key="3">
    <source>
        <dbReference type="ARBA" id="ARBA00022801"/>
    </source>
</evidence>
<dbReference type="InterPro" id="IPR009003">
    <property type="entry name" value="Peptidase_S1_PA"/>
</dbReference>
<dbReference type="GO" id="GO:0004252">
    <property type="term" value="F:serine-type endopeptidase activity"/>
    <property type="evidence" value="ECO:0007669"/>
    <property type="project" value="InterPro"/>
</dbReference>
<gene>
    <name evidence="5" type="primary">degP1</name>
    <name evidence="5" type="ORF">Pla175_35520</name>
</gene>
<dbReference type="Gene3D" id="2.30.42.10">
    <property type="match status" value="1"/>
</dbReference>
<dbReference type="Gene3D" id="2.40.10.10">
    <property type="entry name" value="Trypsin-like serine proteases"/>
    <property type="match status" value="2"/>
</dbReference>
<proteinExistence type="inferred from homology"/>
<dbReference type="AlphaFoldDB" id="A0A518DF93"/>
<keyword evidence="6" id="KW-1185">Reference proteome</keyword>
<evidence type="ECO:0000256" key="1">
    <source>
        <dbReference type="ARBA" id="ARBA00010541"/>
    </source>
</evidence>
<dbReference type="EC" id="3.4.21.107" evidence="5"/>
<feature type="domain" description="PDZ" evidence="4">
    <location>
        <begin position="258"/>
        <end position="342"/>
    </location>
</feature>
<dbReference type="InterPro" id="IPR043504">
    <property type="entry name" value="Peptidase_S1_PA_chymotrypsin"/>
</dbReference>
<dbReference type="Pfam" id="PF13365">
    <property type="entry name" value="Trypsin_2"/>
    <property type="match status" value="1"/>
</dbReference>
<dbReference type="PANTHER" id="PTHR22939">
    <property type="entry name" value="SERINE PROTEASE FAMILY S1C HTRA-RELATED"/>
    <property type="match status" value="1"/>
</dbReference>
<dbReference type="SUPFAM" id="SSF50156">
    <property type="entry name" value="PDZ domain-like"/>
    <property type="match status" value="1"/>
</dbReference>
<keyword evidence="2 5" id="KW-0645">Protease</keyword>
<reference evidence="5 6" key="1">
    <citation type="submission" date="2019-02" db="EMBL/GenBank/DDBJ databases">
        <title>Deep-cultivation of Planctomycetes and their phenomic and genomic characterization uncovers novel biology.</title>
        <authorList>
            <person name="Wiegand S."/>
            <person name="Jogler M."/>
            <person name="Boedeker C."/>
            <person name="Pinto D."/>
            <person name="Vollmers J."/>
            <person name="Rivas-Marin E."/>
            <person name="Kohn T."/>
            <person name="Peeters S.H."/>
            <person name="Heuer A."/>
            <person name="Rast P."/>
            <person name="Oberbeckmann S."/>
            <person name="Bunk B."/>
            <person name="Jeske O."/>
            <person name="Meyerdierks A."/>
            <person name="Storesund J.E."/>
            <person name="Kallscheuer N."/>
            <person name="Luecker S."/>
            <person name="Lage O.M."/>
            <person name="Pohl T."/>
            <person name="Merkel B.J."/>
            <person name="Hornburger P."/>
            <person name="Mueller R.-W."/>
            <person name="Bruemmer F."/>
            <person name="Labrenz M."/>
            <person name="Spormann A.M."/>
            <person name="Op den Camp H."/>
            <person name="Overmann J."/>
            <person name="Amann R."/>
            <person name="Jetten M.S.M."/>
            <person name="Mascher T."/>
            <person name="Medema M.H."/>
            <person name="Devos D.P."/>
            <person name="Kaster A.-K."/>
            <person name="Ovreas L."/>
            <person name="Rohde M."/>
            <person name="Galperin M.Y."/>
            <person name="Jogler C."/>
        </authorList>
    </citation>
    <scope>NUCLEOTIDE SEQUENCE [LARGE SCALE GENOMIC DNA]</scope>
    <source>
        <strain evidence="5 6">Pla175</strain>
    </source>
</reference>
<dbReference type="InterPro" id="IPR001940">
    <property type="entry name" value="Peptidase_S1C"/>
</dbReference>
<dbReference type="Pfam" id="PF13180">
    <property type="entry name" value="PDZ_2"/>
    <property type="match status" value="1"/>
</dbReference>
<evidence type="ECO:0000313" key="6">
    <source>
        <dbReference type="Proteomes" id="UP000317429"/>
    </source>
</evidence>
<evidence type="ECO:0000256" key="2">
    <source>
        <dbReference type="ARBA" id="ARBA00022670"/>
    </source>
</evidence>
<sequence>MLVVLLSVLSVVGIARMVGPDMVRTFYYNAAYGKLDAEVDVATQGLEKLKPRLEDFSLASRLVAKRVGPSVVSIHKPGFGGEEGQGSGVIVDPEGYIVTNLHVVIGARGLHVRLTDGRTIDATIVGVDEGTDLAVIKIDAENLVAAQWGDSDALDLGDLVWAVGSPFGLDSSITFGIVSAKERRSSSGMVRGAYQEYLQSDVAVNPGNSGGPLVGIDGKIVGINSAIVGPSYRGISFAIPSTIAREQYEAIRKDGFVERGYLGVQPEPVPTAVRRKFGMEDGRGVLVAQVVQDGPAERAGLQPGDIILTWNDHQATDPTLLSRAIAATEIGSTARVEIRRIERSGPVEAMVEVEVGRSPLSVPFTRR</sequence>
<dbReference type="Proteomes" id="UP000317429">
    <property type="component" value="Chromosome"/>
</dbReference>
<dbReference type="InterPro" id="IPR036034">
    <property type="entry name" value="PDZ_sf"/>
</dbReference>
<dbReference type="EMBL" id="CP036291">
    <property type="protein sequence ID" value="QDU90151.1"/>
    <property type="molecule type" value="Genomic_DNA"/>
</dbReference>
<dbReference type="InterPro" id="IPR001478">
    <property type="entry name" value="PDZ"/>
</dbReference>
<dbReference type="PRINTS" id="PR00834">
    <property type="entry name" value="PROTEASES2C"/>
</dbReference>
<name>A0A518DF93_9BACT</name>
<keyword evidence="3 5" id="KW-0378">Hydrolase</keyword>
<protein>
    <submittedName>
        <fullName evidence="5">Putative periplasmic serine endoprotease DegP-like</fullName>
        <ecNumber evidence="5">3.4.21.107</ecNumber>
    </submittedName>
</protein>
<dbReference type="PROSITE" id="PS50106">
    <property type="entry name" value="PDZ"/>
    <property type="match status" value="1"/>
</dbReference>
<accession>A0A518DF93</accession>
<dbReference type="SUPFAM" id="SSF50494">
    <property type="entry name" value="Trypsin-like serine proteases"/>
    <property type="match status" value="1"/>
</dbReference>
<evidence type="ECO:0000313" key="5">
    <source>
        <dbReference type="EMBL" id="QDU90151.1"/>
    </source>
</evidence>
<organism evidence="5 6">
    <name type="scientific">Pirellulimonas nuda</name>
    <dbReference type="NCBI Taxonomy" id="2528009"/>
    <lineage>
        <taxon>Bacteria</taxon>
        <taxon>Pseudomonadati</taxon>
        <taxon>Planctomycetota</taxon>
        <taxon>Planctomycetia</taxon>
        <taxon>Pirellulales</taxon>
        <taxon>Lacipirellulaceae</taxon>
        <taxon>Pirellulimonas</taxon>
    </lineage>
</organism>
<evidence type="ECO:0000259" key="4">
    <source>
        <dbReference type="PROSITE" id="PS50106"/>
    </source>
</evidence>
<dbReference type="PANTHER" id="PTHR22939:SF129">
    <property type="entry name" value="SERINE PROTEASE HTRA2, MITOCHONDRIAL"/>
    <property type="match status" value="1"/>
</dbReference>
<dbReference type="SMART" id="SM00228">
    <property type="entry name" value="PDZ"/>
    <property type="match status" value="1"/>
</dbReference>